<dbReference type="KEGG" id="mym:A176_005229"/>
<dbReference type="Proteomes" id="UP000009026">
    <property type="component" value="Chromosome"/>
</dbReference>
<sequence length="186" mass="19292">MLACGRPEAQEDATLDLAALVQGAFGGDLGQVVGMPVATGRTCGKTSDYQPSCAVGPAAPDVAYLWRAPSSDRYTFSTVNSNFDTVLEVRPYNNTTQSLGCNDDIGPGQQQSSLEIDLTSGQVVQVIVDSYGSKCGDYQLNIFNSGGNCPVCHTGLTGDPANAGKAPGASPRSGSCPREAPAMPRR</sequence>
<gene>
    <name evidence="2" type="ORF">A176_005229</name>
</gene>
<keyword evidence="3" id="KW-1185">Reference proteome</keyword>
<name>A0A0H4XJ69_9BACT</name>
<dbReference type="AlphaFoldDB" id="A0A0H4XJ69"/>
<protein>
    <submittedName>
        <fullName evidence="2">Muc19</fullName>
    </submittedName>
</protein>
<evidence type="ECO:0000256" key="1">
    <source>
        <dbReference type="SAM" id="MobiDB-lite"/>
    </source>
</evidence>
<organism evidence="2 3">
    <name type="scientific">Pseudomyxococcus hansupus</name>
    <dbReference type="NCBI Taxonomy" id="1297742"/>
    <lineage>
        <taxon>Bacteria</taxon>
        <taxon>Pseudomonadati</taxon>
        <taxon>Myxococcota</taxon>
        <taxon>Myxococcia</taxon>
        <taxon>Myxococcales</taxon>
        <taxon>Cystobacterineae</taxon>
        <taxon>Myxococcaceae</taxon>
        <taxon>Pseudomyxococcus</taxon>
    </lineage>
</organism>
<dbReference type="STRING" id="1297742.A176_005229"/>
<evidence type="ECO:0000313" key="3">
    <source>
        <dbReference type="Proteomes" id="UP000009026"/>
    </source>
</evidence>
<dbReference type="PATRIC" id="fig|1297742.4.peg.5309"/>
<feature type="region of interest" description="Disordered" evidence="1">
    <location>
        <begin position="161"/>
        <end position="186"/>
    </location>
</feature>
<reference evidence="2 3" key="1">
    <citation type="journal article" date="2016" name="PLoS ONE">
        <title>Complete Genome Sequence and Comparative Genomics of a Novel Myxobacterium Myxococcus hansupus.</title>
        <authorList>
            <person name="Sharma G."/>
            <person name="Narwani T."/>
            <person name="Subramanian S."/>
        </authorList>
    </citation>
    <scope>NUCLEOTIDE SEQUENCE [LARGE SCALE GENOMIC DNA]</scope>
    <source>
        <strain evidence="3">mixupus</strain>
    </source>
</reference>
<proteinExistence type="predicted"/>
<dbReference type="EMBL" id="CP012109">
    <property type="protein sequence ID" value="AKQ68317.1"/>
    <property type="molecule type" value="Genomic_DNA"/>
</dbReference>
<accession>A0A0H4XJ69</accession>
<evidence type="ECO:0000313" key="2">
    <source>
        <dbReference type="EMBL" id="AKQ68317.1"/>
    </source>
</evidence>